<organism evidence="1 2">
    <name type="scientific">Lithospermum erythrorhizon</name>
    <name type="common">Purple gromwell</name>
    <name type="synonym">Lithospermum officinale var. erythrorhizon</name>
    <dbReference type="NCBI Taxonomy" id="34254"/>
    <lineage>
        <taxon>Eukaryota</taxon>
        <taxon>Viridiplantae</taxon>
        <taxon>Streptophyta</taxon>
        <taxon>Embryophyta</taxon>
        <taxon>Tracheophyta</taxon>
        <taxon>Spermatophyta</taxon>
        <taxon>Magnoliopsida</taxon>
        <taxon>eudicotyledons</taxon>
        <taxon>Gunneridae</taxon>
        <taxon>Pentapetalae</taxon>
        <taxon>asterids</taxon>
        <taxon>lamiids</taxon>
        <taxon>Boraginales</taxon>
        <taxon>Boraginaceae</taxon>
        <taxon>Boraginoideae</taxon>
        <taxon>Lithospermeae</taxon>
        <taxon>Lithospermum</taxon>
    </lineage>
</organism>
<protein>
    <submittedName>
        <fullName evidence="1">Uncharacterized protein</fullName>
    </submittedName>
</protein>
<evidence type="ECO:0000313" key="2">
    <source>
        <dbReference type="Proteomes" id="UP001454036"/>
    </source>
</evidence>
<dbReference type="AlphaFoldDB" id="A0AAV3RQE0"/>
<evidence type="ECO:0000313" key="1">
    <source>
        <dbReference type="EMBL" id="GAA0182211.1"/>
    </source>
</evidence>
<proteinExistence type="predicted"/>
<name>A0AAV3RQE0_LITER</name>
<reference evidence="1 2" key="1">
    <citation type="submission" date="2024-01" db="EMBL/GenBank/DDBJ databases">
        <title>The complete chloroplast genome sequence of Lithospermum erythrorhizon: insights into the phylogenetic relationship among Boraginaceae species and the maternal lineages of purple gromwells.</title>
        <authorList>
            <person name="Okada T."/>
            <person name="Watanabe K."/>
        </authorList>
    </citation>
    <scope>NUCLEOTIDE SEQUENCE [LARGE SCALE GENOMIC DNA]</scope>
</reference>
<keyword evidence="2" id="KW-1185">Reference proteome</keyword>
<comment type="caution">
    <text evidence="1">The sequence shown here is derived from an EMBL/GenBank/DDBJ whole genome shotgun (WGS) entry which is preliminary data.</text>
</comment>
<gene>
    <name evidence="1" type="ORF">LIER_30339</name>
</gene>
<dbReference type="Proteomes" id="UP001454036">
    <property type="component" value="Unassembled WGS sequence"/>
</dbReference>
<dbReference type="EMBL" id="BAABME010010811">
    <property type="protein sequence ID" value="GAA0182211.1"/>
    <property type="molecule type" value="Genomic_DNA"/>
</dbReference>
<sequence>MKLTYIPPEDVNGETVVKYQSIDVIPEINRWRSSAIGYVMELNPSFGAIDRFARRYEGYGLEKVFKLASGIFC</sequence>
<accession>A0AAV3RQE0</accession>